<dbReference type="Proteomes" id="UP000015106">
    <property type="component" value="Chromosome 3"/>
</dbReference>
<organism evidence="1 2">
    <name type="scientific">Triticum urartu</name>
    <name type="common">Red wild einkorn</name>
    <name type="synonym">Crithodium urartu</name>
    <dbReference type="NCBI Taxonomy" id="4572"/>
    <lineage>
        <taxon>Eukaryota</taxon>
        <taxon>Viridiplantae</taxon>
        <taxon>Streptophyta</taxon>
        <taxon>Embryophyta</taxon>
        <taxon>Tracheophyta</taxon>
        <taxon>Spermatophyta</taxon>
        <taxon>Magnoliopsida</taxon>
        <taxon>Liliopsida</taxon>
        <taxon>Poales</taxon>
        <taxon>Poaceae</taxon>
        <taxon>BOP clade</taxon>
        <taxon>Pooideae</taxon>
        <taxon>Triticodae</taxon>
        <taxon>Triticeae</taxon>
        <taxon>Triticinae</taxon>
        <taxon>Triticum</taxon>
    </lineage>
</organism>
<keyword evidence="2" id="KW-1185">Reference proteome</keyword>
<name>A0A8R7PQR3_TRIUA</name>
<reference evidence="1" key="2">
    <citation type="submission" date="2018-03" db="EMBL/GenBank/DDBJ databases">
        <title>The Triticum urartu genome reveals the dynamic nature of wheat genome evolution.</title>
        <authorList>
            <person name="Ling H."/>
            <person name="Ma B."/>
            <person name="Shi X."/>
            <person name="Liu H."/>
            <person name="Dong L."/>
            <person name="Sun H."/>
            <person name="Cao Y."/>
            <person name="Gao Q."/>
            <person name="Zheng S."/>
            <person name="Li Y."/>
            <person name="Yu Y."/>
            <person name="Du H."/>
            <person name="Qi M."/>
            <person name="Li Y."/>
            <person name="Yu H."/>
            <person name="Cui Y."/>
            <person name="Wang N."/>
            <person name="Chen C."/>
            <person name="Wu H."/>
            <person name="Zhao Y."/>
            <person name="Zhang J."/>
            <person name="Li Y."/>
            <person name="Zhou W."/>
            <person name="Zhang B."/>
            <person name="Hu W."/>
            <person name="Eijk M."/>
            <person name="Tang J."/>
            <person name="Witsenboer H."/>
            <person name="Zhao S."/>
            <person name="Li Z."/>
            <person name="Zhang A."/>
            <person name="Wang D."/>
            <person name="Liang C."/>
        </authorList>
    </citation>
    <scope>NUCLEOTIDE SEQUENCE [LARGE SCALE GENOMIC DNA]</scope>
    <source>
        <strain evidence="1">cv. G1812</strain>
    </source>
</reference>
<sequence>MSVIVMAATQGCTWVVFPRAPAQGTLKTSSADMGGERAEFLSARAAFCLLSDKFMEQIY</sequence>
<reference evidence="1" key="3">
    <citation type="submission" date="2022-06" db="UniProtKB">
        <authorList>
            <consortium name="EnsemblPlants"/>
        </authorList>
    </citation>
    <scope>IDENTIFICATION</scope>
</reference>
<dbReference type="AlphaFoldDB" id="A0A8R7PQR3"/>
<proteinExistence type="predicted"/>
<dbReference type="EnsemblPlants" id="TuG1812G0300001462.01.T04">
    <property type="protein sequence ID" value="TuG1812G0300001462.01.T04.cds381339"/>
    <property type="gene ID" value="TuG1812G0300001462.01"/>
</dbReference>
<dbReference type="Gramene" id="TuG1812G0300001462.01.T04">
    <property type="protein sequence ID" value="TuG1812G0300001462.01.T04.cds381339"/>
    <property type="gene ID" value="TuG1812G0300001462.01"/>
</dbReference>
<accession>A0A8R7PQR3</accession>
<evidence type="ECO:0000313" key="1">
    <source>
        <dbReference type="EnsemblPlants" id="TuG1812G0300001462.01.T04.cds381339"/>
    </source>
</evidence>
<evidence type="ECO:0000313" key="2">
    <source>
        <dbReference type="Proteomes" id="UP000015106"/>
    </source>
</evidence>
<protein>
    <submittedName>
        <fullName evidence="1">Uncharacterized protein</fullName>
    </submittedName>
</protein>
<reference evidence="2" key="1">
    <citation type="journal article" date="2013" name="Nature">
        <title>Draft genome of the wheat A-genome progenitor Triticum urartu.</title>
        <authorList>
            <person name="Ling H.Q."/>
            <person name="Zhao S."/>
            <person name="Liu D."/>
            <person name="Wang J."/>
            <person name="Sun H."/>
            <person name="Zhang C."/>
            <person name="Fan H."/>
            <person name="Li D."/>
            <person name="Dong L."/>
            <person name="Tao Y."/>
            <person name="Gao C."/>
            <person name="Wu H."/>
            <person name="Li Y."/>
            <person name="Cui Y."/>
            <person name="Guo X."/>
            <person name="Zheng S."/>
            <person name="Wang B."/>
            <person name="Yu K."/>
            <person name="Liang Q."/>
            <person name="Yang W."/>
            <person name="Lou X."/>
            <person name="Chen J."/>
            <person name="Feng M."/>
            <person name="Jian J."/>
            <person name="Zhang X."/>
            <person name="Luo G."/>
            <person name="Jiang Y."/>
            <person name="Liu J."/>
            <person name="Wang Z."/>
            <person name="Sha Y."/>
            <person name="Zhang B."/>
            <person name="Wu H."/>
            <person name="Tang D."/>
            <person name="Shen Q."/>
            <person name="Xue P."/>
            <person name="Zou S."/>
            <person name="Wang X."/>
            <person name="Liu X."/>
            <person name="Wang F."/>
            <person name="Yang Y."/>
            <person name="An X."/>
            <person name="Dong Z."/>
            <person name="Zhang K."/>
            <person name="Zhang X."/>
            <person name="Luo M.C."/>
            <person name="Dvorak J."/>
            <person name="Tong Y."/>
            <person name="Wang J."/>
            <person name="Yang H."/>
            <person name="Li Z."/>
            <person name="Wang D."/>
            <person name="Zhang A."/>
            <person name="Wang J."/>
        </authorList>
    </citation>
    <scope>NUCLEOTIDE SEQUENCE</scope>
    <source>
        <strain evidence="2">cv. G1812</strain>
    </source>
</reference>